<keyword evidence="5" id="KW-1185">Reference proteome</keyword>
<evidence type="ECO:0000256" key="2">
    <source>
        <dbReference type="ARBA" id="ARBA00023128"/>
    </source>
</evidence>
<proteinExistence type="predicted"/>
<gene>
    <name evidence="4" type="primary">KNAG0K00920</name>
    <name evidence="4" type="ordered locus">KNAG_0K00920</name>
</gene>
<organism evidence="4 5">
    <name type="scientific">Huiozyma naganishii (strain ATCC MYA-139 / BCRC 22969 / CBS 8797 / KCTC 17520 / NBRC 10181 / NCYC 3082 / Yp74L-3)</name>
    <name type="common">Yeast</name>
    <name type="synonym">Kazachstania naganishii</name>
    <dbReference type="NCBI Taxonomy" id="1071383"/>
    <lineage>
        <taxon>Eukaryota</taxon>
        <taxon>Fungi</taxon>
        <taxon>Dikarya</taxon>
        <taxon>Ascomycota</taxon>
        <taxon>Saccharomycotina</taxon>
        <taxon>Saccharomycetes</taxon>
        <taxon>Saccharomycetales</taxon>
        <taxon>Saccharomycetaceae</taxon>
        <taxon>Huiozyma</taxon>
    </lineage>
</organism>
<keyword evidence="2" id="KW-0496">Mitochondrion</keyword>
<dbReference type="GeneID" id="34528224"/>
<evidence type="ECO:0000313" key="5">
    <source>
        <dbReference type="Proteomes" id="UP000006310"/>
    </source>
</evidence>
<comment type="subcellular location">
    <subcellularLocation>
        <location evidence="1">Mitochondrion membrane</location>
    </subcellularLocation>
</comment>
<evidence type="ECO:0000256" key="1">
    <source>
        <dbReference type="ARBA" id="ARBA00004325"/>
    </source>
</evidence>
<sequence>MGSTYEILGRTFKPHQLALGTLGFLSLIVMPNPFAAKKEKVVDIKAGSKEEEQFIKAYLEKHTT</sequence>
<dbReference type="EMBL" id="HE978324">
    <property type="protein sequence ID" value="CCK72457.1"/>
    <property type="molecule type" value="Genomic_DNA"/>
</dbReference>
<name>J7S374_HUIN7</name>
<evidence type="ECO:0008006" key="6">
    <source>
        <dbReference type="Google" id="ProtNLM"/>
    </source>
</evidence>
<dbReference type="Pfam" id="PF11022">
    <property type="entry name" value="ATP19"/>
    <property type="match status" value="1"/>
</dbReference>
<protein>
    <recommendedName>
        <fullName evidence="6">ATP synthase subunit K, mitochondrial</fullName>
    </recommendedName>
</protein>
<dbReference type="OMA" id="FQPHQLA"/>
<evidence type="ECO:0000256" key="3">
    <source>
        <dbReference type="ARBA" id="ARBA00023136"/>
    </source>
</evidence>
<dbReference type="OrthoDB" id="2094445at2759"/>
<dbReference type="Proteomes" id="UP000006310">
    <property type="component" value="Chromosome 11"/>
</dbReference>
<dbReference type="eggNOG" id="ENOG502S99W">
    <property type="taxonomic scope" value="Eukaryota"/>
</dbReference>
<dbReference type="GO" id="GO:0005743">
    <property type="term" value="C:mitochondrial inner membrane"/>
    <property type="evidence" value="ECO:0007669"/>
    <property type="project" value="EnsemblFungi"/>
</dbReference>
<dbReference type="RefSeq" id="XP_022466702.1">
    <property type="nucleotide sequence ID" value="XM_022610402.1"/>
</dbReference>
<reference evidence="4 5" key="1">
    <citation type="journal article" date="2011" name="Proc. Natl. Acad. Sci. U.S.A.">
        <title>Evolutionary erosion of yeast sex chromosomes by mating-type switching accidents.</title>
        <authorList>
            <person name="Gordon J.L."/>
            <person name="Armisen D."/>
            <person name="Proux-Wera E."/>
            <person name="Oheigeartaigh S.S."/>
            <person name="Byrne K.P."/>
            <person name="Wolfe K.H."/>
        </authorList>
    </citation>
    <scope>NUCLEOTIDE SEQUENCE [LARGE SCALE GENOMIC DNA]</scope>
    <source>
        <strain evidence="5">ATCC MYA-139 / BCRC 22969 / CBS 8797 / CCRC 22969 / KCTC 17520 / NBRC 10181 / NCYC 3082</strain>
    </source>
</reference>
<dbReference type="AlphaFoldDB" id="J7S374"/>
<dbReference type="PANTHER" id="PTHR28074:SF1">
    <property type="entry name" value="ATP SYNTHASE SUBUNIT K, MITOCHONDRIAL"/>
    <property type="match status" value="1"/>
</dbReference>
<dbReference type="HOGENOM" id="CLU_172736_1_2_1"/>
<dbReference type="InterPro" id="IPR021278">
    <property type="entry name" value="ATP19"/>
</dbReference>
<dbReference type="KEGG" id="kng:KNAG_0K00920"/>
<dbReference type="STRING" id="1071383.J7S374"/>
<keyword evidence="3" id="KW-0472">Membrane</keyword>
<dbReference type="GO" id="GO:0015986">
    <property type="term" value="P:proton motive force-driven ATP synthesis"/>
    <property type="evidence" value="ECO:0007669"/>
    <property type="project" value="EnsemblFungi"/>
</dbReference>
<evidence type="ECO:0000313" key="4">
    <source>
        <dbReference type="EMBL" id="CCK72457.1"/>
    </source>
</evidence>
<dbReference type="PANTHER" id="PTHR28074">
    <property type="entry name" value="ATP SYNTHASE SUBUNIT K, MITOCHONDRIAL"/>
    <property type="match status" value="1"/>
</dbReference>
<dbReference type="GO" id="GO:0045259">
    <property type="term" value="C:proton-transporting ATP synthase complex"/>
    <property type="evidence" value="ECO:0007669"/>
    <property type="project" value="EnsemblFungi"/>
</dbReference>
<dbReference type="GO" id="GO:0065003">
    <property type="term" value="P:protein-containing complex assembly"/>
    <property type="evidence" value="ECO:0007669"/>
    <property type="project" value="EnsemblFungi"/>
</dbReference>
<reference evidence="5" key="2">
    <citation type="submission" date="2012-08" db="EMBL/GenBank/DDBJ databases">
        <title>Genome sequence of Kazachstania naganishii.</title>
        <authorList>
            <person name="Gordon J.L."/>
            <person name="Armisen D."/>
            <person name="Proux-Wera E."/>
            <person name="OhEigeartaigh S.S."/>
            <person name="Byrne K.P."/>
            <person name="Wolfe K.H."/>
        </authorList>
    </citation>
    <scope>NUCLEOTIDE SEQUENCE [LARGE SCALE GENOMIC DNA]</scope>
    <source>
        <strain evidence="5">ATCC MYA-139 / BCRC 22969 / CBS 8797 / CCRC 22969 / KCTC 17520 / NBRC 10181 / NCYC 3082</strain>
    </source>
</reference>
<accession>J7S374</accession>